<evidence type="ECO:0000313" key="2">
    <source>
        <dbReference type="EMBL" id="MDK6028529.1"/>
    </source>
</evidence>
<sequence length="65" mass="7084">MSKTLREAFKDMGKVLELAEKPDANEFKQILKLTLLGFTLTGLISFGIATGLYYLMTALGIASIS</sequence>
<name>A0ABD4Z5P1_9CREN</name>
<evidence type="ECO:0000313" key="3">
    <source>
        <dbReference type="Proteomes" id="UP001529235"/>
    </source>
</evidence>
<dbReference type="RefSeq" id="WP_285273512.1">
    <property type="nucleotide sequence ID" value="NZ_JASNVW010000002.1"/>
</dbReference>
<dbReference type="AlphaFoldDB" id="A0ABD4Z5P1"/>
<dbReference type="InterPro" id="IPR023391">
    <property type="entry name" value="Prot_translocase_SecE_dom_sf"/>
</dbReference>
<accession>A0ABD4Z5P1</accession>
<gene>
    <name evidence="2" type="ORF">QPL79_04055</name>
</gene>
<organism evidence="2 3">
    <name type="scientific">Ignisphaera cupida</name>
    <dbReference type="NCBI Taxonomy" id="3050454"/>
    <lineage>
        <taxon>Archaea</taxon>
        <taxon>Thermoproteota</taxon>
        <taxon>Thermoprotei</taxon>
        <taxon>Desulfurococcales</taxon>
        <taxon>Desulfurococcaceae</taxon>
        <taxon>Ignisphaera</taxon>
    </lineage>
</organism>
<dbReference type="Gene3D" id="1.20.5.820">
    <property type="entry name" value="Preprotein translocase SecE subunit"/>
    <property type="match status" value="1"/>
</dbReference>
<keyword evidence="1" id="KW-0812">Transmembrane</keyword>
<feature type="transmembrane region" description="Helical" evidence="1">
    <location>
        <begin position="35"/>
        <end position="56"/>
    </location>
</feature>
<keyword evidence="1" id="KW-0472">Membrane</keyword>
<keyword evidence="3" id="KW-1185">Reference proteome</keyword>
<dbReference type="SUPFAM" id="SSF103456">
    <property type="entry name" value="Preprotein translocase SecE subunit"/>
    <property type="match status" value="1"/>
</dbReference>
<evidence type="ECO:0000256" key="1">
    <source>
        <dbReference type="SAM" id="Phobius"/>
    </source>
</evidence>
<proteinExistence type="predicted"/>
<dbReference type="Proteomes" id="UP001529235">
    <property type="component" value="Unassembled WGS sequence"/>
</dbReference>
<protein>
    <submittedName>
        <fullName evidence="2">Protein translocase SEC61 complex subunit gamma</fullName>
    </submittedName>
</protein>
<keyword evidence="1" id="KW-1133">Transmembrane helix</keyword>
<comment type="caution">
    <text evidence="2">The sequence shown here is derived from an EMBL/GenBank/DDBJ whole genome shotgun (WGS) entry which is preliminary data.</text>
</comment>
<reference evidence="2 3" key="1">
    <citation type="submission" date="2023-05" db="EMBL/GenBank/DDBJ databases">
        <title>A new hyperthermophilic archaea 'Ignisphaera cupida' sp. nov. and description of the family 'Ignisphaeraceae' fam. nov.</title>
        <authorList>
            <person name="Podosokorskaya O.A."/>
            <person name="Elcheninov A.G."/>
            <person name="Klukina A."/>
            <person name="Merkel A.Y."/>
        </authorList>
    </citation>
    <scope>NUCLEOTIDE SEQUENCE [LARGE SCALE GENOMIC DNA]</scope>
    <source>
        <strain evidence="2 3">4213-co</strain>
    </source>
</reference>
<dbReference type="EMBL" id="JASNVW010000002">
    <property type="protein sequence ID" value="MDK6028529.1"/>
    <property type="molecule type" value="Genomic_DNA"/>
</dbReference>